<comment type="pathway">
    <text evidence="7">Amino-acid biosynthesis; L-lysine biosynthesis via DAP pathway; L-lysine from DL-2,6-diaminopimelate: step 1/1.</text>
</comment>
<evidence type="ECO:0000256" key="3">
    <source>
        <dbReference type="ARBA" id="ARBA00022898"/>
    </source>
</evidence>
<dbReference type="PRINTS" id="PR01179">
    <property type="entry name" value="ODADCRBXLASE"/>
</dbReference>
<dbReference type="InterPro" id="IPR022644">
    <property type="entry name" value="De-COase2_N"/>
</dbReference>
<accession>A0A6N6VY02</accession>
<dbReference type="PRINTS" id="PR01181">
    <property type="entry name" value="DAPDCRBXLASE"/>
</dbReference>
<dbReference type="InterPro" id="IPR029066">
    <property type="entry name" value="PLP-binding_barrel"/>
</dbReference>
<keyword evidence="2 7" id="KW-0210">Decarboxylase</keyword>
<dbReference type="GO" id="GO:0008836">
    <property type="term" value="F:diaminopimelate decarboxylase activity"/>
    <property type="evidence" value="ECO:0007669"/>
    <property type="project" value="UniProtKB-UniRule"/>
</dbReference>
<dbReference type="NCBIfam" id="TIGR01048">
    <property type="entry name" value="lysA"/>
    <property type="match status" value="1"/>
</dbReference>
<reference evidence="9 10" key="1">
    <citation type="submission" date="2019-10" db="EMBL/GenBank/DDBJ databases">
        <title>New species of Slilvanegrellaceae.</title>
        <authorList>
            <person name="Pitt A."/>
            <person name="Hahn M.W."/>
        </authorList>
    </citation>
    <scope>NUCLEOTIDE SEQUENCE [LARGE SCALE GENOMIC DNA]</scope>
    <source>
        <strain evidence="9 10">SP-Ram-0.45-NSY-1</strain>
    </source>
</reference>
<keyword evidence="10" id="KW-1185">Reference proteome</keyword>
<keyword evidence="7" id="KW-0457">Lysine biosynthesis</keyword>
<proteinExistence type="predicted"/>
<dbReference type="UniPathway" id="UPA00034">
    <property type="reaction ID" value="UER00027"/>
</dbReference>
<evidence type="ECO:0000313" key="9">
    <source>
        <dbReference type="EMBL" id="KAB8040939.1"/>
    </source>
</evidence>
<gene>
    <name evidence="9" type="primary">lysA</name>
    <name evidence="9" type="ORF">GCL60_03125</name>
</gene>
<evidence type="ECO:0000313" key="10">
    <source>
        <dbReference type="Proteomes" id="UP000437748"/>
    </source>
</evidence>
<name>A0A6N6VY02_9BACT</name>
<feature type="domain" description="Orn/DAP/Arg decarboxylase 2 N-terminal" evidence="8">
    <location>
        <begin position="44"/>
        <end position="321"/>
    </location>
</feature>
<dbReference type="EMBL" id="WFLM01000001">
    <property type="protein sequence ID" value="KAB8040939.1"/>
    <property type="molecule type" value="Genomic_DNA"/>
</dbReference>
<comment type="caution">
    <text evidence="9">The sequence shown here is derived from an EMBL/GenBank/DDBJ whole genome shotgun (WGS) entry which is preliminary data.</text>
</comment>
<organism evidence="9 10">
    <name type="scientific">Silvanigrella paludirubra</name>
    <dbReference type="NCBI Taxonomy" id="2499159"/>
    <lineage>
        <taxon>Bacteria</taxon>
        <taxon>Pseudomonadati</taxon>
        <taxon>Bdellovibrionota</taxon>
        <taxon>Oligoflexia</taxon>
        <taxon>Silvanigrellales</taxon>
        <taxon>Silvanigrellaceae</taxon>
        <taxon>Silvanigrella</taxon>
    </lineage>
</organism>
<dbReference type="InterPro" id="IPR002986">
    <property type="entry name" value="DAP_deCOOHase_LysA"/>
</dbReference>
<evidence type="ECO:0000256" key="7">
    <source>
        <dbReference type="RuleBase" id="RU003738"/>
    </source>
</evidence>
<dbReference type="PANTHER" id="PTHR43727:SF2">
    <property type="entry name" value="GROUP IV DECARBOXYLASE"/>
    <property type="match status" value="1"/>
</dbReference>
<dbReference type="SUPFAM" id="SSF50621">
    <property type="entry name" value="Alanine racemase C-terminal domain-like"/>
    <property type="match status" value="1"/>
</dbReference>
<dbReference type="OrthoDB" id="5289695at2"/>
<dbReference type="PANTHER" id="PTHR43727">
    <property type="entry name" value="DIAMINOPIMELATE DECARBOXYLASE"/>
    <property type="match status" value="1"/>
</dbReference>
<dbReference type="InterPro" id="IPR000183">
    <property type="entry name" value="Orn/DAP/Arg_de-COase"/>
</dbReference>
<keyword evidence="3 6" id="KW-0663">Pyridoxal phosphate</keyword>
<dbReference type="Gene3D" id="2.40.37.10">
    <property type="entry name" value="Lyase, Ornithine Decarboxylase, Chain A, domain 1"/>
    <property type="match status" value="1"/>
</dbReference>
<dbReference type="InterPro" id="IPR009006">
    <property type="entry name" value="Ala_racemase/Decarboxylase_C"/>
</dbReference>
<dbReference type="RefSeq" id="WP_153418462.1">
    <property type="nucleotide sequence ID" value="NZ_WFLM01000001.1"/>
</dbReference>
<dbReference type="AlphaFoldDB" id="A0A6N6VY02"/>
<feature type="modified residue" description="N6-(pyridoxal phosphate)lysine" evidence="6">
    <location>
        <position position="70"/>
    </location>
</feature>
<dbReference type="Pfam" id="PF02784">
    <property type="entry name" value="Orn_Arg_deC_N"/>
    <property type="match status" value="1"/>
</dbReference>
<evidence type="ECO:0000259" key="8">
    <source>
        <dbReference type="Pfam" id="PF02784"/>
    </source>
</evidence>
<evidence type="ECO:0000256" key="6">
    <source>
        <dbReference type="PIRSR" id="PIRSR600183-50"/>
    </source>
</evidence>
<dbReference type="CDD" id="cd06828">
    <property type="entry name" value="PLPDE_III_DapDC"/>
    <property type="match status" value="1"/>
</dbReference>
<dbReference type="SUPFAM" id="SSF51419">
    <property type="entry name" value="PLP-binding barrel"/>
    <property type="match status" value="1"/>
</dbReference>
<evidence type="ECO:0000256" key="4">
    <source>
        <dbReference type="ARBA" id="ARBA00023239"/>
    </source>
</evidence>
<evidence type="ECO:0000256" key="2">
    <source>
        <dbReference type="ARBA" id="ARBA00022793"/>
    </source>
</evidence>
<evidence type="ECO:0000256" key="5">
    <source>
        <dbReference type="NCBIfam" id="TIGR01048"/>
    </source>
</evidence>
<feature type="active site" description="Proton donor" evidence="6">
    <location>
        <position position="393"/>
    </location>
</feature>
<evidence type="ECO:0000256" key="1">
    <source>
        <dbReference type="ARBA" id="ARBA00001933"/>
    </source>
</evidence>
<dbReference type="EC" id="4.1.1.20" evidence="5 7"/>
<dbReference type="Proteomes" id="UP000437748">
    <property type="component" value="Unassembled WGS sequence"/>
</dbReference>
<comment type="catalytic activity">
    <reaction evidence="7">
        <text>meso-2,6-diaminopimelate + H(+) = L-lysine + CO2</text>
        <dbReference type="Rhea" id="RHEA:15101"/>
        <dbReference type="ChEBI" id="CHEBI:15378"/>
        <dbReference type="ChEBI" id="CHEBI:16526"/>
        <dbReference type="ChEBI" id="CHEBI:32551"/>
        <dbReference type="ChEBI" id="CHEBI:57791"/>
        <dbReference type="EC" id="4.1.1.20"/>
    </reaction>
</comment>
<keyword evidence="4 7" id="KW-0456">Lyase</keyword>
<dbReference type="InterPro" id="IPR022653">
    <property type="entry name" value="De-COase2_pyr-phos_BS"/>
</dbReference>
<dbReference type="Gene3D" id="3.20.20.10">
    <property type="entry name" value="Alanine racemase"/>
    <property type="match status" value="1"/>
</dbReference>
<sequence length="452" mass="51133">MRLFITLKPLEQRIKGEGLYIDSVPLSDILDLKVSPIYVTSLNSISQRLNYYKSALQKHFTNFEVFYAMKANFSFPILEEIKNSGGGIDIVSIGEWRAALKAGIKPEKICFAGVGKKEEEWKEAIKGGLGYLSVEHLSELNDILFFIYKNKSDEIKSLVISLRLNPSVEVETHPHLKTGALNSKFGILFEHFEIWLNQMKSQFQDIEDYKKWIRPLKGIHVHVGSQLMENSIFPLIANKILDCADFMLKNNIIVKHIDFGGGLGVPVEGVPENGIDIKSHIDFLCNTFKNAASNYKDLIKEWGKDFNNLFVCVEPGRSIVASSTVFITQVLYEKRNSDKNLFCYVDGAMNDFPRPSLYGAIHHAEIVNFKQDVNLREKLKNNFLNWNIVGPVCESGDFLSKNTLLPEVQKGDIIAFFEAGAYCRSMASTYNLRSLTSEVFVKDGKILHVIQG</sequence>
<protein>
    <recommendedName>
        <fullName evidence="5 7">Diaminopimelate decarboxylase</fullName>
        <ecNumber evidence="5 7">4.1.1.20</ecNumber>
    </recommendedName>
</protein>
<keyword evidence="7" id="KW-0028">Amino-acid biosynthesis</keyword>
<dbReference type="PROSITE" id="PS00878">
    <property type="entry name" value="ODR_DC_2_1"/>
    <property type="match status" value="1"/>
</dbReference>
<comment type="cofactor">
    <cofactor evidence="1 6 7">
        <name>pyridoxal 5'-phosphate</name>
        <dbReference type="ChEBI" id="CHEBI:597326"/>
    </cofactor>
</comment>
<dbReference type="GO" id="GO:0009089">
    <property type="term" value="P:lysine biosynthetic process via diaminopimelate"/>
    <property type="evidence" value="ECO:0007669"/>
    <property type="project" value="UniProtKB-UniRule"/>
</dbReference>